<protein>
    <submittedName>
        <fullName evidence="1">Uncharacterized protein</fullName>
    </submittedName>
</protein>
<gene>
    <name evidence="1" type="ORF">B0H15DRAFT_773720</name>
</gene>
<sequence length="269" mass="29230">MDRLPPELHDLVLGLACAAPGSHKVPRALSLTSTYFRAIAKPFLFHTIAVSSVAQATIILALLEVAPAHQRSIRRLFIGADLPQLTTFRLMHFAAPTVHDLAIVAESALLSTIFRMLLPQLRALAVRGFYPLPRPGAFPILTHLHVSGRHSPGGLPPALARACPALTHIRVSSLRAAPAFAREMRAALEAEDARPPLASVILEAQPPPDGARLSKVDYARDAEMRDILSGLDTSLRSRGRTNAPCMTFLDRMDDDVEGMKRSWLVLGCP</sequence>
<dbReference type="Proteomes" id="UP001222325">
    <property type="component" value="Unassembled WGS sequence"/>
</dbReference>
<evidence type="ECO:0000313" key="1">
    <source>
        <dbReference type="EMBL" id="KAJ7097126.1"/>
    </source>
</evidence>
<proteinExistence type="predicted"/>
<evidence type="ECO:0000313" key="2">
    <source>
        <dbReference type="Proteomes" id="UP001222325"/>
    </source>
</evidence>
<dbReference type="EMBL" id="JARJCN010000010">
    <property type="protein sequence ID" value="KAJ7097126.1"/>
    <property type="molecule type" value="Genomic_DNA"/>
</dbReference>
<organism evidence="1 2">
    <name type="scientific">Mycena belliarum</name>
    <dbReference type="NCBI Taxonomy" id="1033014"/>
    <lineage>
        <taxon>Eukaryota</taxon>
        <taxon>Fungi</taxon>
        <taxon>Dikarya</taxon>
        <taxon>Basidiomycota</taxon>
        <taxon>Agaricomycotina</taxon>
        <taxon>Agaricomycetes</taxon>
        <taxon>Agaricomycetidae</taxon>
        <taxon>Agaricales</taxon>
        <taxon>Marasmiineae</taxon>
        <taxon>Mycenaceae</taxon>
        <taxon>Mycena</taxon>
    </lineage>
</organism>
<dbReference type="AlphaFoldDB" id="A0AAD6XUQ4"/>
<name>A0AAD6XUQ4_9AGAR</name>
<reference evidence="1" key="1">
    <citation type="submission" date="2023-03" db="EMBL/GenBank/DDBJ databases">
        <title>Massive genome expansion in bonnet fungi (Mycena s.s.) driven by repeated elements and novel gene families across ecological guilds.</title>
        <authorList>
            <consortium name="Lawrence Berkeley National Laboratory"/>
            <person name="Harder C.B."/>
            <person name="Miyauchi S."/>
            <person name="Viragh M."/>
            <person name="Kuo A."/>
            <person name="Thoen E."/>
            <person name="Andreopoulos B."/>
            <person name="Lu D."/>
            <person name="Skrede I."/>
            <person name="Drula E."/>
            <person name="Henrissat B."/>
            <person name="Morin E."/>
            <person name="Kohler A."/>
            <person name="Barry K."/>
            <person name="LaButti K."/>
            <person name="Morin E."/>
            <person name="Salamov A."/>
            <person name="Lipzen A."/>
            <person name="Mereny Z."/>
            <person name="Hegedus B."/>
            <person name="Baldrian P."/>
            <person name="Stursova M."/>
            <person name="Weitz H."/>
            <person name="Taylor A."/>
            <person name="Grigoriev I.V."/>
            <person name="Nagy L.G."/>
            <person name="Martin F."/>
            <person name="Kauserud H."/>
        </authorList>
    </citation>
    <scope>NUCLEOTIDE SEQUENCE</scope>
    <source>
        <strain evidence="1">CBHHK173m</strain>
    </source>
</reference>
<keyword evidence="2" id="KW-1185">Reference proteome</keyword>
<comment type="caution">
    <text evidence="1">The sequence shown here is derived from an EMBL/GenBank/DDBJ whole genome shotgun (WGS) entry which is preliminary data.</text>
</comment>
<accession>A0AAD6XUQ4</accession>